<dbReference type="Pfam" id="PF01602">
    <property type="entry name" value="Adaptin_N"/>
    <property type="match status" value="1"/>
</dbReference>
<dbReference type="SUPFAM" id="SSF48371">
    <property type="entry name" value="ARM repeat"/>
    <property type="match status" value="1"/>
</dbReference>
<dbReference type="InterPro" id="IPR016342">
    <property type="entry name" value="AP_complex_bsu_1_2_4"/>
</dbReference>
<dbReference type="InterPro" id="IPR026739">
    <property type="entry name" value="AP_beta"/>
</dbReference>
<keyword evidence="4 6" id="KW-0653">Protein transport</keyword>
<protein>
    <recommendedName>
        <fullName evidence="6">AP complex subunit beta</fullName>
    </recommendedName>
</protein>
<dbReference type="PANTHER" id="PTHR11134">
    <property type="entry name" value="ADAPTOR COMPLEX SUBUNIT BETA FAMILY MEMBER"/>
    <property type="match status" value="1"/>
</dbReference>
<accession>A0A7H9HUM3</accession>
<keyword evidence="3 6" id="KW-0813">Transport</keyword>
<dbReference type="Proteomes" id="UP000510647">
    <property type="component" value="Chromosome 5"/>
</dbReference>
<evidence type="ECO:0000256" key="1">
    <source>
        <dbReference type="ARBA" id="ARBA00004308"/>
    </source>
</evidence>
<evidence type="ECO:0000256" key="4">
    <source>
        <dbReference type="ARBA" id="ARBA00022927"/>
    </source>
</evidence>
<evidence type="ECO:0000256" key="5">
    <source>
        <dbReference type="ARBA" id="ARBA00023136"/>
    </source>
</evidence>
<dbReference type="PIRSF" id="PIRSF002291">
    <property type="entry name" value="AP_complex_beta"/>
    <property type="match status" value="1"/>
</dbReference>
<keyword evidence="5 6" id="KW-0472">Membrane</keyword>
<comment type="subcellular location">
    <subcellularLocation>
        <location evidence="1">Endomembrane system</location>
    </subcellularLocation>
</comment>
<organism evidence="9 10">
    <name type="scientific">Torulaspora globosa</name>
    <dbReference type="NCBI Taxonomy" id="48254"/>
    <lineage>
        <taxon>Eukaryota</taxon>
        <taxon>Fungi</taxon>
        <taxon>Dikarya</taxon>
        <taxon>Ascomycota</taxon>
        <taxon>Saccharomycotina</taxon>
        <taxon>Saccharomycetes</taxon>
        <taxon>Saccharomycetales</taxon>
        <taxon>Saccharomycetaceae</taxon>
        <taxon>Torulaspora</taxon>
    </lineage>
</organism>
<evidence type="ECO:0000259" key="8">
    <source>
        <dbReference type="Pfam" id="PF01602"/>
    </source>
</evidence>
<dbReference type="GO" id="GO:0030276">
    <property type="term" value="F:clathrin binding"/>
    <property type="evidence" value="ECO:0007669"/>
    <property type="project" value="InterPro"/>
</dbReference>
<dbReference type="AlphaFoldDB" id="A0A7H9HUM3"/>
<name>A0A7H9HUM3_9SACH</name>
<gene>
    <name evidence="9" type="ORF">HG537_0E04150</name>
</gene>
<feature type="domain" description="Clathrin/coatomer adaptor adaptin-like N-terminal" evidence="8">
    <location>
        <begin position="18"/>
        <end position="542"/>
    </location>
</feature>
<dbReference type="GO" id="GO:0012505">
    <property type="term" value="C:endomembrane system"/>
    <property type="evidence" value="ECO:0007669"/>
    <property type="project" value="UniProtKB-SubCell"/>
</dbReference>
<comment type="similarity">
    <text evidence="2 6">Belongs to the adaptor complexes large subunit family.</text>
</comment>
<evidence type="ECO:0000256" key="2">
    <source>
        <dbReference type="ARBA" id="ARBA00006613"/>
    </source>
</evidence>
<sequence>MSDQRVFTRYKANELRAELQAFDVKKSKSSANKRKNALRKIIASLTMGNYSEMAILIPEILKFWKIEDDLEVKRICHEYVRSLGSARPKTAVEALPRILDDLNSRNEQVQIMALETLVAVPVSEFFEEATKNVLAFINRRSVPPTVTKTAIYASEQLEFTGSARTDLLGLLLNLVERESTQPTLRIAALHALHTIHDRNMDLQPLRLHMGISFKLLDLLPQLNEWDKALALESLTISAVPENHEDAYEMIDIALTQLQHVNTFVALNAFKFVAYLLNYVNQVDVSLIKRFSSSIVSLLNKPPEIQFLVLRNIILLLLSRDTPLLQMDVSYFFIEFNDPIYIKDTKLECLYLSANRDNLSRILEELEQYATDIDIQMSRKAIRAIGNLAVKLDRECAAECVSVLLDLLEFGVDYVIQEIISVFRNILRKHTEDFTSIIRKLVEYKDSVQEPESKNAMIWIITQYSRDIPNYLRVFDTFSSNITEENLEVQYSILNSSVRFFVRDPNPETERNCLQVFKVCTEETNNPDLRGRAFMYWNLLSMSQSPKNHLMSSDAVKKIVDGELPVIELNTKLDPLVLEELELNIGSIASIYLKPVSQVFRTDRTKHLLSSPVLNKDRKHIKILRRSTSSLNFDGFDTLPELVSRNDSDKSSSISARRTKMNDYDKPAEKVNQLKGKRKSSSASPSKIIRKPSMLVRKLSIRKPF</sequence>
<evidence type="ECO:0000313" key="10">
    <source>
        <dbReference type="Proteomes" id="UP000510647"/>
    </source>
</evidence>
<proteinExistence type="inferred from homology"/>
<feature type="region of interest" description="Disordered" evidence="7">
    <location>
        <begin position="644"/>
        <end position="690"/>
    </location>
</feature>
<dbReference type="GO" id="GO:0016192">
    <property type="term" value="P:vesicle-mediated transport"/>
    <property type="evidence" value="ECO:0007669"/>
    <property type="project" value="InterPro"/>
</dbReference>
<comment type="function">
    <text evidence="6">Adaptins are components of the adaptor complexes which link clathrin to receptors in coated vesicles. Clathrin-associated protein complexes are believed to interact with the cytoplasmic tails of membrane proteins, leading to their selection and concentration.</text>
</comment>
<evidence type="ECO:0000313" key="9">
    <source>
        <dbReference type="EMBL" id="QLQ81060.1"/>
    </source>
</evidence>
<dbReference type="Gene3D" id="1.25.10.10">
    <property type="entry name" value="Leucine-rich Repeat Variant"/>
    <property type="match status" value="1"/>
</dbReference>
<keyword evidence="10" id="KW-1185">Reference proteome</keyword>
<dbReference type="GO" id="GO:0030117">
    <property type="term" value="C:membrane coat"/>
    <property type="evidence" value="ECO:0007669"/>
    <property type="project" value="InterPro"/>
</dbReference>
<evidence type="ECO:0000256" key="7">
    <source>
        <dbReference type="SAM" id="MobiDB-lite"/>
    </source>
</evidence>
<feature type="compositionally biased region" description="Basic and acidic residues" evidence="7">
    <location>
        <begin position="659"/>
        <end position="668"/>
    </location>
</feature>
<dbReference type="InterPro" id="IPR002553">
    <property type="entry name" value="Clathrin/coatomer_adapt-like_N"/>
</dbReference>
<dbReference type="GO" id="GO:0006886">
    <property type="term" value="P:intracellular protein transport"/>
    <property type="evidence" value="ECO:0007669"/>
    <property type="project" value="InterPro"/>
</dbReference>
<dbReference type="OrthoDB" id="10254310at2759"/>
<reference evidence="9 10" key="1">
    <citation type="submission" date="2020-06" db="EMBL/GenBank/DDBJ databases">
        <title>The yeast mating-type switching endonuclease HO is a domesticated member of an unorthodox homing genetic element family.</title>
        <authorList>
            <person name="Coughlan A.Y."/>
            <person name="Lombardi L."/>
            <person name="Braun-Galleani S."/>
            <person name="Martos A.R."/>
            <person name="Galeote V."/>
            <person name="Bigey F."/>
            <person name="Dequin S."/>
            <person name="Byrne K.P."/>
            <person name="Wolfe K.H."/>
        </authorList>
    </citation>
    <scope>NUCLEOTIDE SEQUENCE [LARGE SCALE GENOMIC DNA]</scope>
    <source>
        <strain evidence="9 10">CBS2947</strain>
    </source>
</reference>
<dbReference type="EMBL" id="CP059271">
    <property type="protein sequence ID" value="QLQ81060.1"/>
    <property type="molecule type" value="Genomic_DNA"/>
</dbReference>
<dbReference type="InterPro" id="IPR011989">
    <property type="entry name" value="ARM-like"/>
</dbReference>
<evidence type="ECO:0000256" key="6">
    <source>
        <dbReference type="PIRNR" id="PIRNR002291"/>
    </source>
</evidence>
<dbReference type="InterPro" id="IPR016024">
    <property type="entry name" value="ARM-type_fold"/>
</dbReference>
<evidence type="ECO:0000256" key="3">
    <source>
        <dbReference type="ARBA" id="ARBA00022448"/>
    </source>
</evidence>